<feature type="domain" description="BACON" evidence="2">
    <location>
        <begin position="434"/>
        <end position="516"/>
    </location>
</feature>
<dbReference type="InterPro" id="IPR024361">
    <property type="entry name" value="BACON"/>
</dbReference>
<comment type="caution">
    <text evidence="4">The sequence shown here is derived from an EMBL/GenBank/DDBJ whole genome shotgun (WGS) entry which is preliminary data.</text>
</comment>
<evidence type="ECO:0000259" key="3">
    <source>
        <dbReference type="Pfam" id="PF20200"/>
    </source>
</evidence>
<dbReference type="Pfam" id="PF13004">
    <property type="entry name" value="BACON"/>
    <property type="match status" value="1"/>
</dbReference>
<dbReference type="CDD" id="cd14948">
    <property type="entry name" value="BACON"/>
    <property type="match status" value="2"/>
</dbReference>
<organism evidence="4">
    <name type="scientific">termite gut metagenome</name>
    <dbReference type="NCBI Taxonomy" id="433724"/>
    <lineage>
        <taxon>unclassified sequences</taxon>
        <taxon>metagenomes</taxon>
        <taxon>organismal metagenomes</taxon>
    </lineage>
</organism>
<dbReference type="Gene3D" id="2.60.40.10">
    <property type="entry name" value="Immunoglobulins"/>
    <property type="match status" value="2"/>
</dbReference>
<protein>
    <recommendedName>
        <fullName evidence="5">BACON domain-containing protein</fullName>
    </recommendedName>
</protein>
<evidence type="ECO:0008006" key="5">
    <source>
        <dbReference type="Google" id="ProtNLM"/>
    </source>
</evidence>
<evidence type="ECO:0000259" key="2">
    <source>
        <dbReference type="Pfam" id="PF19190"/>
    </source>
</evidence>
<feature type="domain" description="DUF6562" evidence="3">
    <location>
        <begin position="50"/>
        <end position="315"/>
    </location>
</feature>
<dbReference type="InterPro" id="IPR046692">
    <property type="entry name" value="DUF6562"/>
</dbReference>
<evidence type="ECO:0000313" key="4">
    <source>
        <dbReference type="EMBL" id="KAA6343445.1"/>
    </source>
</evidence>
<feature type="domain" description="BACON" evidence="1">
    <location>
        <begin position="376"/>
        <end position="427"/>
    </location>
</feature>
<reference evidence="4" key="1">
    <citation type="submission" date="2019-03" db="EMBL/GenBank/DDBJ databases">
        <title>Single cell metagenomics reveals metabolic interactions within the superorganism composed of flagellate Streblomastix strix and complex community of Bacteroidetes bacteria on its surface.</title>
        <authorList>
            <person name="Treitli S.C."/>
            <person name="Kolisko M."/>
            <person name="Husnik F."/>
            <person name="Keeling P."/>
            <person name="Hampl V."/>
        </authorList>
    </citation>
    <scope>NUCLEOTIDE SEQUENCE</scope>
    <source>
        <strain evidence="4">STM</strain>
    </source>
</reference>
<proteinExistence type="predicted"/>
<dbReference type="PROSITE" id="PS51257">
    <property type="entry name" value="PROKAR_LIPOPROTEIN"/>
    <property type="match status" value="1"/>
</dbReference>
<dbReference type="Pfam" id="PF20200">
    <property type="entry name" value="DUF6562"/>
    <property type="match status" value="1"/>
</dbReference>
<gene>
    <name evidence="4" type="ORF">EZS27_008885</name>
</gene>
<name>A0A5J4SDD3_9ZZZZ</name>
<evidence type="ECO:0000259" key="1">
    <source>
        <dbReference type="Pfam" id="PF13004"/>
    </source>
</evidence>
<sequence>MEKTNFKTMKKLFFVILAGFIGLVSCQEDREIGNSSGEVNFKVAVGLPGAATRADGQLGSINTDKYLIRYILEIYGTPEAAPVKRYVRYEEVSTTPGTSFSIHLLKGTYTFAVWADFVLKGELGASGVLPEDVSDEDSPKDYAYKTTEGLGKVSIIDYSTAADLADGERLVRGAYCGTTNETISENSILSINLERPFGRVELFADDWSEFKTEQGGAIDQTKISVTYSSIPSEYDVLGGEITGTPLTDATFKVDLSKISSSDAALNLFYDYIFAIPATTPTYPIKIEVLKGITALVSHELSIPVVQNKVTLLKGKVFAGIEEEVPLTVTVGIEDGLTEPSEGYIKLEGGSFSEKTVNVAFSANNLSYTLVTDIPGWSVSSDQEEWCAVVLNEKNLTVTVLENETGAPRTATLTFKSSFLEEKVVVTQRAKPVLTLSSEELTFDGEGMIQGEEGANTVTVTKNFTEDWEYTVTPENEWLYVADNHADNTLTITARVNLQATSRDATIEIQAKNEVDGITPSATITVTQTGGAPSVTATPDAVVFNRDGTIKSTSSATVAITSNLEEDWTWTATPDDGAWLDLTPNLEDNTLTIAAKGSNTTNADYSTTVTIQVGEGGPTTTLTVTQDRTPVVEVEANVTVGGDPQDGQTFTISTNVPLTASIEGNPNWITIPTTEIPEGQDQQITFNILESNDPVTLKFSNMPTVSKPALPNTSDDAVSSPRIATITFTATGVEPAFTKTMTVKQNGWLYSGTQLAFSGNQFYTPRVNANTGSQPVIDFNAPDKGWDALHEYLGRFLHVSPTSDSNLAFQFPHAATTVTLLRMTRPYEYWFEFDLGEGQETTFFKYEIGVANAAPWGLEYYVWAGEESVAPEDGGTYRWLPNNTASMSDDEKARYNLWKNDTDKWIKLTQSLSESDLVPFSYKKILTSPIHASAVPFRVIRFVIPDSENGSQLADFKFWKLTRTENTAE</sequence>
<dbReference type="EMBL" id="SNRY01000270">
    <property type="protein sequence ID" value="KAA6343445.1"/>
    <property type="molecule type" value="Genomic_DNA"/>
</dbReference>
<dbReference type="Pfam" id="PF19190">
    <property type="entry name" value="BACON_2"/>
    <property type="match status" value="1"/>
</dbReference>
<dbReference type="AlphaFoldDB" id="A0A5J4SDD3"/>
<dbReference type="InterPro" id="IPR013783">
    <property type="entry name" value="Ig-like_fold"/>
</dbReference>
<accession>A0A5J4SDD3</accession>